<dbReference type="PANTHER" id="PTHR23028:SF53">
    <property type="entry name" value="ACYL_TRANSF_3 DOMAIN-CONTAINING PROTEIN"/>
    <property type="match status" value="1"/>
</dbReference>
<reference evidence="3 4" key="1">
    <citation type="submission" date="2016-10" db="EMBL/GenBank/DDBJ databases">
        <authorList>
            <person name="de Groot N.N."/>
        </authorList>
    </citation>
    <scope>NUCLEOTIDE SEQUENCE [LARGE SCALE GENOMIC DNA]</scope>
    <source>
        <strain evidence="3 4">DSM 22489</strain>
    </source>
</reference>
<dbReference type="EMBL" id="FNVA01000001">
    <property type="protein sequence ID" value="SEF66706.1"/>
    <property type="molecule type" value="Genomic_DNA"/>
</dbReference>
<proteinExistence type="predicted"/>
<feature type="transmembrane region" description="Helical" evidence="1">
    <location>
        <begin position="134"/>
        <end position="158"/>
    </location>
</feature>
<dbReference type="GO" id="GO:0016020">
    <property type="term" value="C:membrane"/>
    <property type="evidence" value="ECO:0007669"/>
    <property type="project" value="TreeGrafter"/>
</dbReference>
<evidence type="ECO:0000313" key="4">
    <source>
        <dbReference type="Proteomes" id="UP000236728"/>
    </source>
</evidence>
<keyword evidence="1" id="KW-1133">Transmembrane helix</keyword>
<feature type="transmembrane region" description="Helical" evidence="1">
    <location>
        <begin position="179"/>
        <end position="199"/>
    </location>
</feature>
<keyword evidence="1" id="KW-0472">Membrane</keyword>
<organism evidence="3 4">
    <name type="scientific">Bryocella elongata</name>
    <dbReference type="NCBI Taxonomy" id="863522"/>
    <lineage>
        <taxon>Bacteria</taxon>
        <taxon>Pseudomonadati</taxon>
        <taxon>Acidobacteriota</taxon>
        <taxon>Terriglobia</taxon>
        <taxon>Terriglobales</taxon>
        <taxon>Acidobacteriaceae</taxon>
        <taxon>Bryocella</taxon>
    </lineage>
</organism>
<feature type="transmembrane region" description="Helical" evidence="1">
    <location>
        <begin position="211"/>
        <end position="233"/>
    </location>
</feature>
<protein>
    <submittedName>
        <fullName evidence="3">Peptidoglycan/LPS O-acetylase OafA/YrhL, contains acyltransferase and SGNH-hydrolase domains</fullName>
    </submittedName>
</protein>
<keyword evidence="3" id="KW-0808">Transferase</keyword>
<dbReference type="Pfam" id="PF01757">
    <property type="entry name" value="Acyl_transf_3"/>
    <property type="match status" value="1"/>
</dbReference>
<keyword evidence="3" id="KW-0378">Hydrolase</keyword>
<sequence length="400" mass="45845">MHNNGPRNWISRNYQSFDGLRAIAILMVFTIHYGDMVVPAKYVECLWTGVDLFFVLSGFLITGILWDSVDSPTYYRDFYTRRALRIFPLYYGFFLCVAVLTPLVHLRYDPMLWTNLLYLLNFTVAFAPQHNPSIVMIGHVIRTIQPTVGLGVLWSLCVEEHFYLLWPFVVRYARGRRRLLISICLMGIVCVMSLRMALYLHDPVRYRTSSFLYRASFTRFDTLLIGASLALLLREYRMALRQFRAIALGCIAFGMVTLATGLLTFGRTLPWDLFNPVFSTYGYTSVGIVAAGIVMLAIDENSALSRLLRNRYLKRIGVVSYGIYFLHALPMQFVDAICWKLAHWHAAVVVVPCTFLLTYFAAQWSYAHIESPFLRLKDRWAPPIAHVSRPSGVRDIGIAA</sequence>
<evidence type="ECO:0000313" key="3">
    <source>
        <dbReference type="EMBL" id="SEF66706.1"/>
    </source>
</evidence>
<evidence type="ECO:0000256" key="1">
    <source>
        <dbReference type="SAM" id="Phobius"/>
    </source>
</evidence>
<name>A0A1H5TV84_9BACT</name>
<dbReference type="InterPro" id="IPR050879">
    <property type="entry name" value="Acyltransferase_3"/>
</dbReference>
<dbReference type="RefSeq" id="WP_146071996.1">
    <property type="nucleotide sequence ID" value="NZ_FNVA01000001.1"/>
</dbReference>
<keyword evidence="1" id="KW-0812">Transmembrane</keyword>
<feature type="transmembrane region" description="Helical" evidence="1">
    <location>
        <begin position="20"/>
        <end position="38"/>
    </location>
</feature>
<accession>A0A1H5TV84</accession>
<feature type="transmembrane region" description="Helical" evidence="1">
    <location>
        <begin position="278"/>
        <end position="298"/>
    </location>
</feature>
<dbReference type="AlphaFoldDB" id="A0A1H5TV84"/>
<dbReference type="OrthoDB" id="9796461at2"/>
<evidence type="ECO:0000259" key="2">
    <source>
        <dbReference type="Pfam" id="PF01757"/>
    </source>
</evidence>
<gene>
    <name evidence="3" type="ORF">SAMN05421819_0752</name>
</gene>
<keyword evidence="4" id="KW-1185">Reference proteome</keyword>
<dbReference type="GO" id="GO:0016747">
    <property type="term" value="F:acyltransferase activity, transferring groups other than amino-acyl groups"/>
    <property type="evidence" value="ECO:0007669"/>
    <property type="project" value="InterPro"/>
</dbReference>
<feature type="transmembrane region" description="Helical" evidence="1">
    <location>
        <begin position="343"/>
        <end position="362"/>
    </location>
</feature>
<feature type="transmembrane region" description="Helical" evidence="1">
    <location>
        <begin position="318"/>
        <end position="337"/>
    </location>
</feature>
<dbReference type="InterPro" id="IPR002656">
    <property type="entry name" value="Acyl_transf_3_dom"/>
</dbReference>
<dbReference type="Proteomes" id="UP000236728">
    <property type="component" value="Unassembled WGS sequence"/>
</dbReference>
<feature type="domain" description="Acyltransferase 3" evidence="2">
    <location>
        <begin position="15"/>
        <end position="360"/>
    </location>
</feature>
<feature type="transmembrane region" description="Helical" evidence="1">
    <location>
        <begin position="45"/>
        <end position="66"/>
    </location>
</feature>
<feature type="transmembrane region" description="Helical" evidence="1">
    <location>
        <begin position="245"/>
        <end position="266"/>
    </location>
</feature>
<keyword evidence="3" id="KW-0012">Acyltransferase</keyword>
<feature type="transmembrane region" description="Helical" evidence="1">
    <location>
        <begin position="86"/>
        <end position="104"/>
    </location>
</feature>
<dbReference type="GO" id="GO:0016787">
    <property type="term" value="F:hydrolase activity"/>
    <property type="evidence" value="ECO:0007669"/>
    <property type="project" value="UniProtKB-KW"/>
</dbReference>
<dbReference type="PANTHER" id="PTHR23028">
    <property type="entry name" value="ACETYLTRANSFERASE"/>
    <property type="match status" value="1"/>
</dbReference>
<dbReference type="GO" id="GO:0000271">
    <property type="term" value="P:polysaccharide biosynthetic process"/>
    <property type="evidence" value="ECO:0007669"/>
    <property type="project" value="TreeGrafter"/>
</dbReference>